<keyword evidence="2" id="KW-0732">Signal</keyword>
<feature type="transmembrane region" description="Helical" evidence="1">
    <location>
        <begin position="219"/>
        <end position="237"/>
    </location>
</feature>
<comment type="caution">
    <text evidence="3">The sequence shown here is derived from an EMBL/GenBank/DDBJ whole genome shotgun (WGS) entry which is preliminary data.</text>
</comment>
<sequence length="268" mass="30361">MKILIILAIIFANVFSFSFSLPAKAQSDEIIYARITTNNVCFYSAPNDTSKLFYIPNSYFVQLLDNAGDYFYSARYSDLYGYVKKSEVTPVLGTPITPYAEKLSFRVISLNGLELRSVPSNSSPFEIVDNVPYLETDLVYYGSIDGDTMVPECTNIWYYCKYLNGTTSKLGYLYSLFCDKLTTIPTNTEVLEIRTEPIFVEEENTGSPSTLNFSSPTQILIVVAVCLPCLLIIYLLFKPARILSKESSAEKPKKIKRLKKSDYYELDD</sequence>
<evidence type="ECO:0000313" key="3">
    <source>
        <dbReference type="EMBL" id="HIV01170.1"/>
    </source>
</evidence>
<evidence type="ECO:0000256" key="1">
    <source>
        <dbReference type="SAM" id="Phobius"/>
    </source>
</evidence>
<keyword evidence="1" id="KW-1133">Transmembrane helix</keyword>
<reference evidence="3" key="2">
    <citation type="journal article" date="2021" name="PeerJ">
        <title>Extensive microbial diversity within the chicken gut microbiome revealed by metagenomics and culture.</title>
        <authorList>
            <person name="Gilroy R."/>
            <person name="Ravi A."/>
            <person name="Getino M."/>
            <person name="Pursley I."/>
            <person name="Horton D.L."/>
            <person name="Alikhan N.F."/>
            <person name="Baker D."/>
            <person name="Gharbi K."/>
            <person name="Hall N."/>
            <person name="Watson M."/>
            <person name="Adriaenssens E.M."/>
            <person name="Foster-Nyarko E."/>
            <person name="Jarju S."/>
            <person name="Secka A."/>
            <person name="Antonio M."/>
            <person name="Oren A."/>
            <person name="Chaudhuri R.R."/>
            <person name="La Ragione R."/>
            <person name="Hildebrand F."/>
            <person name="Pallen M.J."/>
        </authorList>
    </citation>
    <scope>NUCLEOTIDE SEQUENCE</scope>
    <source>
        <strain evidence="3">CHK186-9395</strain>
    </source>
</reference>
<name>A0A9D1NDQ8_9FIRM</name>
<dbReference type="AlphaFoldDB" id="A0A9D1NDQ8"/>
<dbReference type="EMBL" id="DVOJ01000005">
    <property type="protein sequence ID" value="HIV01170.1"/>
    <property type="molecule type" value="Genomic_DNA"/>
</dbReference>
<gene>
    <name evidence="3" type="ORF">IAA62_01270</name>
</gene>
<evidence type="ECO:0000313" key="4">
    <source>
        <dbReference type="Proteomes" id="UP000886861"/>
    </source>
</evidence>
<protein>
    <recommendedName>
        <fullName evidence="5">SH3 domain-containing protein</fullName>
    </recommendedName>
</protein>
<keyword evidence="1" id="KW-0472">Membrane</keyword>
<evidence type="ECO:0008006" key="5">
    <source>
        <dbReference type="Google" id="ProtNLM"/>
    </source>
</evidence>
<keyword evidence="1" id="KW-0812">Transmembrane</keyword>
<feature type="chain" id="PRO_5038876330" description="SH3 domain-containing protein" evidence="2">
    <location>
        <begin position="26"/>
        <end position="268"/>
    </location>
</feature>
<reference evidence="3" key="1">
    <citation type="submission" date="2020-10" db="EMBL/GenBank/DDBJ databases">
        <authorList>
            <person name="Gilroy R."/>
        </authorList>
    </citation>
    <scope>NUCLEOTIDE SEQUENCE</scope>
    <source>
        <strain evidence="3">CHK186-9395</strain>
    </source>
</reference>
<evidence type="ECO:0000256" key="2">
    <source>
        <dbReference type="SAM" id="SignalP"/>
    </source>
</evidence>
<proteinExistence type="predicted"/>
<organism evidence="3 4">
    <name type="scientific">Candidatus Caccopulliclostridium gallistercoris</name>
    <dbReference type="NCBI Taxonomy" id="2840719"/>
    <lineage>
        <taxon>Bacteria</taxon>
        <taxon>Bacillati</taxon>
        <taxon>Bacillota</taxon>
        <taxon>Clostridia</taxon>
        <taxon>Candidatus Caccopulliclostridium</taxon>
    </lineage>
</organism>
<dbReference type="Proteomes" id="UP000886861">
    <property type="component" value="Unassembled WGS sequence"/>
</dbReference>
<feature type="signal peptide" evidence="2">
    <location>
        <begin position="1"/>
        <end position="25"/>
    </location>
</feature>
<accession>A0A9D1NDQ8</accession>